<keyword evidence="17" id="KW-0051">Antiviral defense</keyword>
<protein>
    <recommendedName>
        <fullName evidence="21 22">Serine/threonine-protein kinase RIO3</fullName>
        <ecNumber evidence="4 22">2.7.11.1</ecNumber>
    </recommendedName>
</protein>
<dbReference type="GO" id="GO:0004674">
    <property type="term" value="F:protein serine/threonine kinase activity"/>
    <property type="evidence" value="ECO:0007669"/>
    <property type="project" value="UniProtKB-UniRule"/>
</dbReference>
<keyword evidence="12 22" id="KW-0547">Nucleotide-binding</keyword>
<evidence type="ECO:0000256" key="1">
    <source>
        <dbReference type="ARBA" id="ARBA00001946"/>
    </source>
</evidence>
<comment type="catalytic activity">
    <reaction evidence="18 22">
        <text>L-threonyl-[protein] + ATP = O-phospho-L-threonyl-[protein] + ADP + H(+)</text>
        <dbReference type="Rhea" id="RHEA:46608"/>
        <dbReference type="Rhea" id="RHEA-COMP:11060"/>
        <dbReference type="Rhea" id="RHEA-COMP:11605"/>
        <dbReference type="ChEBI" id="CHEBI:15378"/>
        <dbReference type="ChEBI" id="CHEBI:30013"/>
        <dbReference type="ChEBI" id="CHEBI:30616"/>
        <dbReference type="ChEBI" id="CHEBI:61977"/>
        <dbReference type="ChEBI" id="CHEBI:456216"/>
        <dbReference type="EC" id="2.7.11.1"/>
    </reaction>
</comment>
<evidence type="ECO:0000256" key="21">
    <source>
        <dbReference type="ARBA" id="ARBA00068351"/>
    </source>
</evidence>
<feature type="compositionally biased region" description="Basic and acidic residues" evidence="23">
    <location>
        <begin position="227"/>
        <end position="245"/>
    </location>
</feature>
<keyword evidence="13 22" id="KW-0418">Kinase</keyword>
<keyword evidence="14" id="KW-0067">ATP-binding</keyword>
<evidence type="ECO:0000256" key="16">
    <source>
        <dbReference type="ARBA" id="ARBA00022859"/>
    </source>
</evidence>
<evidence type="ECO:0000256" key="14">
    <source>
        <dbReference type="ARBA" id="ARBA00022840"/>
    </source>
</evidence>
<dbReference type="Gene3D" id="1.10.510.10">
    <property type="entry name" value="Transferase(Phosphotransferase) domain 1"/>
    <property type="match status" value="1"/>
</dbReference>
<reference evidence="25 26" key="1">
    <citation type="submission" date="2024-03" db="EMBL/GenBank/DDBJ databases">
        <title>The genome assembly and annotation of the cricket Gryllus longicercus Weissman &amp; Gray.</title>
        <authorList>
            <person name="Szrajer S."/>
            <person name="Gray D."/>
            <person name="Ylla G."/>
        </authorList>
    </citation>
    <scope>NUCLEOTIDE SEQUENCE [LARGE SCALE GENOMIC DNA]</scope>
    <source>
        <strain evidence="25">DAG 2021-001</strain>
        <tissue evidence="25">Whole body minus gut</tissue>
    </source>
</reference>
<evidence type="ECO:0000256" key="12">
    <source>
        <dbReference type="ARBA" id="ARBA00022741"/>
    </source>
</evidence>
<feature type="domain" description="RIO kinase" evidence="24">
    <location>
        <begin position="239"/>
        <end position="482"/>
    </location>
</feature>
<evidence type="ECO:0000256" key="7">
    <source>
        <dbReference type="ARBA" id="ARBA00022527"/>
    </source>
</evidence>
<evidence type="ECO:0000256" key="22">
    <source>
        <dbReference type="PIRNR" id="PIRNR038146"/>
    </source>
</evidence>
<dbReference type="GO" id="GO:0005524">
    <property type="term" value="F:ATP binding"/>
    <property type="evidence" value="ECO:0007669"/>
    <property type="project" value="UniProtKB-UniRule"/>
</dbReference>
<keyword evidence="11 22" id="KW-0479">Metal-binding</keyword>
<evidence type="ECO:0000256" key="4">
    <source>
        <dbReference type="ARBA" id="ARBA00012513"/>
    </source>
</evidence>
<evidence type="ECO:0000313" key="25">
    <source>
        <dbReference type="EMBL" id="KAK7789405.1"/>
    </source>
</evidence>
<keyword evidence="5" id="KW-0963">Cytoplasm</keyword>
<dbReference type="InterPro" id="IPR000687">
    <property type="entry name" value="RIO_kinase"/>
</dbReference>
<dbReference type="GO" id="GO:0005737">
    <property type="term" value="C:cytoplasm"/>
    <property type="evidence" value="ECO:0007669"/>
    <property type="project" value="UniProtKB-SubCell"/>
</dbReference>
<organism evidence="25 26">
    <name type="scientific">Gryllus longicercus</name>
    <dbReference type="NCBI Taxonomy" id="2509291"/>
    <lineage>
        <taxon>Eukaryota</taxon>
        <taxon>Metazoa</taxon>
        <taxon>Ecdysozoa</taxon>
        <taxon>Arthropoda</taxon>
        <taxon>Hexapoda</taxon>
        <taxon>Insecta</taxon>
        <taxon>Pterygota</taxon>
        <taxon>Neoptera</taxon>
        <taxon>Polyneoptera</taxon>
        <taxon>Orthoptera</taxon>
        <taxon>Ensifera</taxon>
        <taxon>Gryllidea</taxon>
        <taxon>Grylloidea</taxon>
        <taxon>Gryllidae</taxon>
        <taxon>Gryllinae</taxon>
        <taxon>Gryllus</taxon>
    </lineage>
</organism>
<keyword evidence="15 22" id="KW-0460">Magnesium</keyword>
<evidence type="ECO:0000256" key="9">
    <source>
        <dbReference type="ARBA" id="ARBA00022588"/>
    </source>
</evidence>
<dbReference type="Gene3D" id="3.30.200.20">
    <property type="entry name" value="Phosphorylase Kinase, domain 1"/>
    <property type="match status" value="1"/>
</dbReference>
<keyword evidence="9" id="KW-0399">Innate immunity</keyword>
<evidence type="ECO:0000256" key="19">
    <source>
        <dbReference type="ARBA" id="ARBA00048679"/>
    </source>
</evidence>
<comment type="caution">
    <text evidence="25">The sequence shown here is derived from an EMBL/GenBank/DDBJ whole genome shotgun (WGS) entry which is preliminary data.</text>
</comment>
<dbReference type="GO" id="GO:0045087">
    <property type="term" value="P:innate immune response"/>
    <property type="evidence" value="ECO:0007669"/>
    <property type="project" value="UniProtKB-KW"/>
</dbReference>
<dbReference type="EC" id="2.7.11.1" evidence="4 22"/>
<dbReference type="CDD" id="cd05146">
    <property type="entry name" value="RIO3_euk"/>
    <property type="match status" value="1"/>
</dbReference>
<comment type="similarity">
    <text evidence="3 22">Belongs to the protein kinase superfamily. RIO-type Ser/Thr kinase family.</text>
</comment>
<dbReference type="GO" id="GO:0042254">
    <property type="term" value="P:ribosome biogenesis"/>
    <property type="evidence" value="ECO:0007669"/>
    <property type="project" value="UniProtKB-KW"/>
</dbReference>
<comment type="subcellular location">
    <subcellularLocation>
        <location evidence="2">Cytoplasm</location>
    </subcellularLocation>
</comment>
<dbReference type="Proteomes" id="UP001378592">
    <property type="component" value="Unassembled WGS sequence"/>
</dbReference>
<evidence type="ECO:0000256" key="3">
    <source>
        <dbReference type="ARBA" id="ARBA00009196"/>
    </source>
</evidence>
<keyword evidence="26" id="KW-1185">Reference proteome</keyword>
<keyword evidence="7 22" id="KW-0723">Serine/threonine-protein kinase</keyword>
<sequence>MEGGATGINPPAVSSPWAKIQPPTDPVCLSDIMSEQLANDLQIKEDEKYIDVYEEVNMPIDVFDLSTDISAAADCENDEMTATADCENDEMIALMLQAQFDKEHDDMIRKTENKFNGKSKVCISYSNFRVTPDTHLLDEDSDCGDANDEKHSELDSFVSTEKQFKSIPKCGYKKEGDHIVTKHDIPMSNRRNACRVMNFPPEFQTGDGGGFDMKLSNRVFNSLKAHSRSEQTRRNRAHDKSERATKEMGIDPRTRLILFKLLNQEVLDEINGILSTGKESIVMHADGGSGNEIVVPKECAIKIFKTTLNEFKTRDKYIQDDFRFKDRFSKQNPRKIIHLWAEKEMHNLNRMQRANISCPEVVCLKKHILVMSFIGENHKPAPKIKEAALSFADLNNAFEDVVNTMKRLYSDAGLVHGDLSEYNILWHNSKCWYIDVSQAVEKSHPLAFEFLLRDCQNVCSFFQKKGVPSVMSPNELFNQITGFEVPNDGIATLCQIQDFEKNNELLTYQKSEKKYPFDYCWSQTETQKE</sequence>
<evidence type="ECO:0000256" key="23">
    <source>
        <dbReference type="SAM" id="MobiDB-lite"/>
    </source>
</evidence>
<evidence type="ECO:0000256" key="15">
    <source>
        <dbReference type="ARBA" id="ARBA00022842"/>
    </source>
</evidence>
<keyword evidence="6" id="KW-0690">Ribosome biogenesis</keyword>
<dbReference type="GO" id="GO:0046872">
    <property type="term" value="F:metal ion binding"/>
    <property type="evidence" value="ECO:0007669"/>
    <property type="project" value="UniProtKB-UniRule"/>
</dbReference>
<evidence type="ECO:0000256" key="20">
    <source>
        <dbReference type="ARBA" id="ARBA00064322"/>
    </source>
</evidence>
<keyword evidence="8" id="KW-0597">Phosphoprotein</keyword>
<accession>A0AAN9V2U2</accession>
<dbReference type="InterPro" id="IPR011009">
    <property type="entry name" value="Kinase-like_dom_sf"/>
</dbReference>
<dbReference type="SUPFAM" id="SSF56112">
    <property type="entry name" value="Protein kinase-like (PK-like)"/>
    <property type="match status" value="1"/>
</dbReference>
<dbReference type="InterPro" id="IPR051272">
    <property type="entry name" value="RIO-type_Ser/Thr_kinase"/>
</dbReference>
<name>A0AAN9V2U2_9ORTH</name>
<evidence type="ECO:0000256" key="5">
    <source>
        <dbReference type="ARBA" id="ARBA00022490"/>
    </source>
</evidence>
<evidence type="ECO:0000256" key="8">
    <source>
        <dbReference type="ARBA" id="ARBA00022553"/>
    </source>
</evidence>
<evidence type="ECO:0000256" key="17">
    <source>
        <dbReference type="ARBA" id="ARBA00023118"/>
    </source>
</evidence>
<keyword evidence="16" id="KW-0391">Immunity</keyword>
<evidence type="ECO:0000256" key="2">
    <source>
        <dbReference type="ARBA" id="ARBA00004496"/>
    </source>
</evidence>
<proteinExistence type="inferred from homology"/>
<comment type="cofactor">
    <cofactor evidence="1 22">
        <name>Mg(2+)</name>
        <dbReference type="ChEBI" id="CHEBI:18420"/>
    </cofactor>
</comment>
<dbReference type="AlphaFoldDB" id="A0AAN9V2U2"/>
<gene>
    <name evidence="25" type="ORF">R5R35_010265</name>
</gene>
<dbReference type="FunFam" id="3.30.200.20:FF:000200">
    <property type="entry name" value="Serine/threonine-protein kinase RIO3"/>
    <property type="match status" value="1"/>
</dbReference>
<dbReference type="InterPro" id="IPR018934">
    <property type="entry name" value="RIO_dom"/>
</dbReference>
<evidence type="ECO:0000256" key="13">
    <source>
        <dbReference type="ARBA" id="ARBA00022777"/>
    </source>
</evidence>
<dbReference type="PROSITE" id="PS01245">
    <property type="entry name" value="RIO1"/>
    <property type="match status" value="1"/>
</dbReference>
<evidence type="ECO:0000313" key="26">
    <source>
        <dbReference type="Proteomes" id="UP001378592"/>
    </source>
</evidence>
<evidence type="ECO:0000256" key="11">
    <source>
        <dbReference type="ARBA" id="ARBA00022723"/>
    </source>
</evidence>
<evidence type="ECO:0000256" key="18">
    <source>
        <dbReference type="ARBA" id="ARBA00047899"/>
    </source>
</evidence>
<dbReference type="InterPro" id="IPR018935">
    <property type="entry name" value="RIO_kinase_CS"/>
</dbReference>
<evidence type="ECO:0000256" key="6">
    <source>
        <dbReference type="ARBA" id="ARBA00022517"/>
    </source>
</evidence>
<dbReference type="PIRSF" id="PIRSF038146">
    <property type="entry name" value="Ser/Thr_PK_RIO3"/>
    <property type="match status" value="1"/>
</dbReference>
<evidence type="ECO:0000256" key="10">
    <source>
        <dbReference type="ARBA" id="ARBA00022679"/>
    </source>
</evidence>
<dbReference type="Pfam" id="PF01163">
    <property type="entry name" value="RIO1"/>
    <property type="match status" value="1"/>
</dbReference>
<dbReference type="SMART" id="SM00090">
    <property type="entry name" value="RIO"/>
    <property type="match status" value="1"/>
</dbReference>
<dbReference type="InterPro" id="IPR017406">
    <property type="entry name" value="Ser/Thr_kinase_Rio3"/>
</dbReference>
<dbReference type="EMBL" id="JAZDUA010000764">
    <property type="protein sequence ID" value="KAK7789405.1"/>
    <property type="molecule type" value="Genomic_DNA"/>
</dbReference>
<dbReference type="GO" id="GO:0051607">
    <property type="term" value="P:defense response to virus"/>
    <property type="evidence" value="ECO:0007669"/>
    <property type="project" value="UniProtKB-KW"/>
</dbReference>
<comment type="subunit">
    <text evidence="20">Interacts with CASP10. Interacts with IRF3; RIOK3 probably mediates the interaction of TBK1 with IRF3. Associated with 40S pre-ribosomal particles.</text>
</comment>
<dbReference type="FunFam" id="1.10.510.10:FF:000254">
    <property type="entry name" value="Serine/threonine-protein kinase RIO3"/>
    <property type="match status" value="1"/>
</dbReference>
<feature type="region of interest" description="Disordered" evidence="23">
    <location>
        <begin position="225"/>
        <end position="245"/>
    </location>
</feature>
<dbReference type="PANTHER" id="PTHR45723">
    <property type="entry name" value="SERINE/THREONINE-PROTEIN KINASE RIO1"/>
    <property type="match status" value="1"/>
</dbReference>
<evidence type="ECO:0000259" key="24">
    <source>
        <dbReference type="SMART" id="SM00090"/>
    </source>
</evidence>
<keyword evidence="10 22" id="KW-0808">Transferase</keyword>
<comment type="catalytic activity">
    <reaction evidence="19 22">
        <text>L-seryl-[protein] + ATP = O-phospho-L-seryl-[protein] + ADP + H(+)</text>
        <dbReference type="Rhea" id="RHEA:17989"/>
        <dbReference type="Rhea" id="RHEA-COMP:9863"/>
        <dbReference type="Rhea" id="RHEA-COMP:11604"/>
        <dbReference type="ChEBI" id="CHEBI:15378"/>
        <dbReference type="ChEBI" id="CHEBI:29999"/>
        <dbReference type="ChEBI" id="CHEBI:30616"/>
        <dbReference type="ChEBI" id="CHEBI:83421"/>
        <dbReference type="ChEBI" id="CHEBI:456216"/>
        <dbReference type="EC" id="2.7.11.1"/>
    </reaction>
</comment>